<name>A0A9N8IZ46_9FLAO</name>
<sequence>MYNTSFIKKILLAATVVFLYSCDKDFNAIGDDLIGDDHFGLESEKYDVIAYNQEVTPIQSNSLAINALGIYDNPVFGTTTANYNTQVGLAAYGVAVGDAPVIDSVTVNIPYFSHVTGINAKTGRNDYALDSIYGSEGGFLKLGVYESKYLMRSSYYDNGNQLAQLYYNDQNSDFDTNKGTLLNDDANEFQNNKFYFSSKETTEVTKDKDGKDVKTYTSPAMRLKLNKAFFQTKILNAAKEKLSAADVFQEYFRGLYFKVERVSGSPSNMALMDFSKGKITVYYKAKTDITTDADDVKEDRTLVINLTGSNVNLFQDVKDAAYQNAISSRNMTTGDDRLYLKGGQGSLAIIELKDFGSKLEEIRKNGWLVNEANLVFTIDAAKMAVKKTDNLEAQEPKRVYLYDFTNNIPILDYSADGSSSITSDPRMSKVIYGGIINVDATTKRGTTYKIRITNHIRNIIKTATATNVKLGLVVIDDISAVTSNKLKNRILLNASTNEYFSEAPRASVMNPLGTILYGNNIPAGNADYDKRLRLEVYYTKPNK</sequence>
<dbReference type="Proteomes" id="UP000533639">
    <property type="component" value="Unassembled WGS sequence"/>
</dbReference>
<comment type="caution">
    <text evidence="1">The sequence shown here is derived from an EMBL/GenBank/DDBJ whole genome shotgun (WGS) entry which is preliminary data.</text>
</comment>
<proteinExistence type="predicted"/>
<accession>A0A9N8IZ46</accession>
<reference evidence="1 2" key="1">
    <citation type="submission" date="2020-06" db="EMBL/GenBank/DDBJ databases">
        <authorList>
            <person name="Criscuolo A."/>
        </authorList>
    </citation>
    <scope>NUCLEOTIDE SEQUENCE [LARGE SCALE GENOMIC DNA]</scope>
    <source>
        <strain evidence="1">PXU-55</strain>
    </source>
</reference>
<evidence type="ECO:0008006" key="3">
    <source>
        <dbReference type="Google" id="ProtNLM"/>
    </source>
</evidence>
<dbReference type="EMBL" id="CAIJDE010000017">
    <property type="protein sequence ID" value="CAC9972479.1"/>
    <property type="molecule type" value="Genomic_DNA"/>
</dbReference>
<protein>
    <recommendedName>
        <fullName evidence="3">DUF4270 domain-containing protein</fullName>
    </recommendedName>
</protein>
<evidence type="ECO:0000313" key="1">
    <source>
        <dbReference type="EMBL" id="CAC9972479.1"/>
    </source>
</evidence>
<dbReference type="Pfam" id="PF14092">
    <property type="entry name" value="DUF4270"/>
    <property type="match status" value="1"/>
</dbReference>
<organism evidence="1 2">
    <name type="scientific">Flavobacterium panici</name>
    <dbReference type="NCBI Taxonomy" id="2654843"/>
    <lineage>
        <taxon>Bacteria</taxon>
        <taxon>Pseudomonadati</taxon>
        <taxon>Bacteroidota</taxon>
        <taxon>Flavobacteriia</taxon>
        <taxon>Flavobacteriales</taxon>
        <taxon>Flavobacteriaceae</taxon>
        <taxon>Flavobacterium</taxon>
    </lineage>
</organism>
<gene>
    <name evidence="1" type="ORF">FLAPXU55_00155</name>
</gene>
<keyword evidence="2" id="KW-1185">Reference proteome</keyword>
<dbReference type="AlphaFoldDB" id="A0A9N8IZ46"/>
<dbReference type="RefSeq" id="WP_180856057.1">
    <property type="nucleotide sequence ID" value="NZ_CAIJDE010000017.1"/>
</dbReference>
<evidence type="ECO:0000313" key="2">
    <source>
        <dbReference type="Proteomes" id="UP000533639"/>
    </source>
</evidence>
<dbReference type="InterPro" id="IPR025366">
    <property type="entry name" value="DUF4270"/>
</dbReference>